<organism evidence="8 9">
    <name type="scientific">Oryzias latipes</name>
    <name type="common">Japanese rice fish</name>
    <name type="synonym">Japanese killifish</name>
    <dbReference type="NCBI Taxonomy" id="8090"/>
    <lineage>
        <taxon>Eukaryota</taxon>
        <taxon>Metazoa</taxon>
        <taxon>Chordata</taxon>
        <taxon>Craniata</taxon>
        <taxon>Vertebrata</taxon>
        <taxon>Euteleostomi</taxon>
        <taxon>Actinopterygii</taxon>
        <taxon>Neopterygii</taxon>
        <taxon>Teleostei</taxon>
        <taxon>Neoteleostei</taxon>
        <taxon>Acanthomorphata</taxon>
        <taxon>Ovalentaria</taxon>
        <taxon>Atherinomorphae</taxon>
        <taxon>Beloniformes</taxon>
        <taxon>Adrianichthyidae</taxon>
        <taxon>Oryziinae</taxon>
        <taxon>Oryzias</taxon>
    </lineage>
</organism>
<keyword evidence="6" id="KW-0732">Signal</keyword>
<dbReference type="FunFam" id="2.60.40.10:FF:001878">
    <property type="entry name" value="Immunoglobulin heavy variable 1-4"/>
    <property type="match status" value="1"/>
</dbReference>
<feature type="domain" description="Ig-like" evidence="7">
    <location>
        <begin position="464"/>
        <end position="560"/>
    </location>
</feature>
<dbReference type="AlphaFoldDB" id="A0A3B3H7G1"/>
<accession>A0A3B3H7G1</accession>
<reference evidence="8" key="2">
    <citation type="submission" date="2025-08" db="UniProtKB">
        <authorList>
            <consortium name="Ensembl"/>
        </authorList>
    </citation>
    <scope>IDENTIFICATION</scope>
    <source>
        <strain evidence="8">Hd-rR</strain>
    </source>
</reference>
<dbReference type="Bgee" id="ENSORLG00000023952">
    <property type="expression patterns" value="Expressed in pharyngeal gill and 11 other cell types or tissues"/>
</dbReference>
<feature type="domain" description="Ig-like" evidence="7">
    <location>
        <begin position="157"/>
        <end position="249"/>
    </location>
</feature>
<dbReference type="CDD" id="cd04981">
    <property type="entry name" value="IgV_H"/>
    <property type="match status" value="1"/>
</dbReference>
<dbReference type="PROSITE" id="PS50835">
    <property type="entry name" value="IG_LIKE"/>
    <property type="match status" value="4"/>
</dbReference>
<keyword evidence="2" id="KW-1064">Adaptive immunity</keyword>
<dbReference type="Gene3D" id="2.60.40.10">
    <property type="entry name" value="Immunoglobulins"/>
    <property type="match status" value="4"/>
</dbReference>
<dbReference type="InterPro" id="IPR013106">
    <property type="entry name" value="Ig_V-set"/>
</dbReference>
<reference evidence="8" key="3">
    <citation type="submission" date="2025-09" db="UniProtKB">
        <authorList>
            <consortium name="Ensembl"/>
        </authorList>
    </citation>
    <scope>IDENTIFICATION</scope>
    <source>
        <strain evidence="8">Hd-rR</strain>
    </source>
</reference>
<dbReference type="Ensembl" id="ENSORLT00000045300.1">
    <property type="protein sequence ID" value="ENSORLP00000027797.1"/>
    <property type="gene ID" value="ENSORLG00000023952.1"/>
</dbReference>
<feature type="signal peptide" evidence="6">
    <location>
        <begin position="1"/>
        <end position="17"/>
    </location>
</feature>
<name>A0A3B3H7G1_ORYLA</name>
<dbReference type="CDD" id="cd05768">
    <property type="entry name" value="IgC1_CH3_IgAGD_CH4_IgAEM"/>
    <property type="match status" value="1"/>
</dbReference>
<dbReference type="GeneTree" id="ENSGT01140000282517"/>
<keyword evidence="9" id="KW-1185">Reference proteome</keyword>
<keyword evidence="3" id="KW-1015">Disulfide bond</keyword>
<dbReference type="InterPro" id="IPR003599">
    <property type="entry name" value="Ig_sub"/>
</dbReference>
<evidence type="ECO:0000313" key="9">
    <source>
        <dbReference type="Proteomes" id="UP000001038"/>
    </source>
</evidence>
<dbReference type="PANTHER" id="PTHR23411">
    <property type="entry name" value="TAPASIN"/>
    <property type="match status" value="1"/>
</dbReference>
<evidence type="ECO:0000256" key="3">
    <source>
        <dbReference type="ARBA" id="ARBA00023157"/>
    </source>
</evidence>
<dbReference type="InterPro" id="IPR013783">
    <property type="entry name" value="Ig-like_fold"/>
</dbReference>
<feature type="chain" id="PRO_5017400924" description="Ig-like domain-containing protein" evidence="6">
    <location>
        <begin position="18"/>
        <end position="586"/>
    </location>
</feature>
<evidence type="ECO:0000313" key="8">
    <source>
        <dbReference type="Ensembl" id="ENSORLP00000027797.1"/>
    </source>
</evidence>
<dbReference type="FunFam" id="2.60.40.10:FF:000283">
    <property type="entry name" value="Immunoglobulin kappa constant"/>
    <property type="match status" value="1"/>
</dbReference>
<dbReference type="CDD" id="cd21819">
    <property type="entry name" value="IgC1_CH1_IgM"/>
    <property type="match status" value="1"/>
</dbReference>
<dbReference type="Pfam" id="PF07686">
    <property type="entry name" value="V-set"/>
    <property type="match status" value="1"/>
</dbReference>
<dbReference type="SUPFAM" id="SSF48726">
    <property type="entry name" value="Immunoglobulin"/>
    <property type="match status" value="4"/>
</dbReference>
<dbReference type="InterPro" id="IPR007110">
    <property type="entry name" value="Ig-like_dom"/>
</dbReference>
<evidence type="ECO:0000256" key="1">
    <source>
        <dbReference type="ARBA" id="ARBA00022859"/>
    </source>
</evidence>
<evidence type="ECO:0000256" key="6">
    <source>
        <dbReference type="SAM" id="SignalP"/>
    </source>
</evidence>
<dbReference type="InterPro" id="IPR003597">
    <property type="entry name" value="Ig_C1-set"/>
</dbReference>
<dbReference type="SMART" id="SM00406">
    <property type="entry name" value="IGv"/>
    <property type="match status" value="1"/>
</dbReference>
<proteinExistence type="predicted"/>
<dbReference type="Pfam" id="PF07654">
    <property type="entry name" value="C1-set"/>
    <property type="match status" value="3"/>
</dbReference>
<dbReference type="InterPro" id="IPR036179">
    <property type="entry name" value="Ig-like_dom_sf"/>
</dbReference>
<evidence type="ECO:0000256" key="2">
    <source>
        <dbReference type="ARBA" id="ARBA00023130"/>
    </source>
</evidence>
<dbReference type="GO" id="GO:0002250">
    <property type="term" value="P:adaptive immune response"/>
    <property type="evidence" value="ECO:0007669"/>
    <property type="project" value="UniProtKB-KW"/>
</dbReference>
<dbReference type="SMART" id="SM00407">
    <property type="entry name" value="IGc1"/>
    <property type="match status" value="3"/>
</dbReference>
<feature type="domain" description="Ig-like" evidence="7">
    <location>
        <begin position="255"/>
        <end position="339"/>
    </location>
</feature>
<dbReference type="Proteomes" id="UP000001038">
    <property type="component" value="Chromosome 8"/>
</dbReference>
<reference evidence="8 9" key="1">
    <citation type="journal article" date="2007" name="Nature">
        <title>The medaka draft genome and insights into vertebrate genome evolution.</title>
        <authorList>
            <person name="Kasahara M."/>
            <person name="Naruse K."/>
            <person name="Sasaki S."/>
            <person name="Nakatani Y."/>
            <person name="Qu W."/>
            <person name="Ahsan B."/>
            <person name="Yamada T."/>
            <person name="Nagayasu Y."/>
            <person name="Doi K."/>
            <person name="Kasai Y."/>
            <person name="Jindo T."/>
            <person name="Kobayashi D."/>
            <person name="Shimada A."/>
            <person name="Toyoda A."/>
            <person name="Kuroki Y."/>
            <person name="Fujiyama A."/>
            <person name="Sasaki T."/>
            <person name="Shimizu A."/>
            <person name="Asakawa S."/>
            <person name="Shimizu N."/>
            <person name="Hashimoto S."/>
            <person name="Yang J."/>
            <person name="Lee Y."/>
            <person name="Matsushima K."/>
            <person name="Sugano S."/>
            <person name="Sakaizumi M."/>
            <person name="Narita T."/>
            <person name="Ohishi K."/>
            <person name="Haga S."/>
            <person name="Ohta F."/>
            <person name="Nomoto H."/>
            <person name="Nogata K."/>
            <person name="Morishita T."/>
            <person name="Endo T."/>
            <person name="Shin-I T."/>
            <person name="Takeda H."/>
            <person name="Morishita S."/>
            <person name="Kohara Y."/>
        </authorList>
    </citation>
    <scope>NUCLEOTIDE SEQUENCE [LARGE SCALE GENOMIC DNA]</scope>
    <source>
        <strain evidence="8 9">Hd-rR</strain>
    </source>
</reference>
<keyword evidence="4" id="KW-0393">Immunoglobulin domain</keyword>
<sequence length="586" mass="65448">MSLCLMMLVCVSTGVDSIDLIQPDSKVVQPGQSLTISCQVSGYSLTDSTYGYATAWIRQPAGKGLEWIAYINSGSNYIYYSESVKNRFTISRDNGRKQVYLQMNSLRAEDSAVYYCARHTTFLYRSAVEIYHCDHYFDYWGKGTTVTVTPDTPAQAPTAVFGLMPCGPQSRDTVTLGCLAVDFTPSSLTFSWKQGTNNLENITQYPSILKNDKYLGISQVQVSRQDWDAKKTFKCVANHPKQEVTSPLTKPGKSPNLTTSFFLDEEKQQASFYCFAKDFSPRTHEIIWQKVGSEKASILDETSVFSEGRNDTNGAKLYSAASLLTVNPTELTSGATFTCVFKGKGVNNTDVLEKVLIDNFSFAAVDINIIGPTYRDILVKQSGKITCQIQVNNGQLERIFWENENEVEMAGTVKTEGLKKKEELVLDITYDEWHQGVERYCVLCQSVVYFLCFLVLAGGPAQRPSVFMLPPVEHAKNKEVTLTCSVKDFFPEEVFVAWLVDDDVVDSKYKTSTTSPVDKEGSYLVYSQLTLTDDQWKQSGVVYSCAVYHESITNSTRSIVRSIGFSTADKNNLVNLNLNISEKCKA</sequence>
<keyword evidence="1" id="KW-0391">Immunity</keyword>
<keyword evidence="5" id="KW-1280">Immunoglobulin</keyword>
<dbReference type="SMART" id="SM00409">
    <property type="entry name" value="IG"/>
    <property type="match status" value="3"/>
</dbReference>
<dbReference type="GO" id="GO:0019814">
    <property type="term" value="C:immunoglobulin complex"/>
    <property type="evidence" value="ECO:0007669"/>
    <property type="project" value="UniProtKB-KW"/>
</dbReference>
<feature type="domain" description="Ig-like" evidence="7">
    <location>
        <begin position="16"/>
        <end position="116"/>
    </location>
</feature>
<protein>
    <recommendedName>
        <fullName evidence="7">Ig-like domain-containing protein</fullName>
    </recommendedName>
</protein>
<evidence type="ECO:0000259" key="7">
    <source>
        <dbReference type="PROSITE" id="PS50835"/>
    </source>
</evidence>
<evidence type="ECO:0000256" key="4">
    <source>
        <dbReference type="ARBA" id="ARBA00023319"/>
    </source>
</evidence>
<evidence type="ECO:0000256" key="5">
    <source>
        <dbReference type="ARBA" id="ARBA00043265"/>
    </source>
</evidence>
<dbReference type="InterPro" id="IPR050380">
    <property type="entry name" value="Immune_Resp_Modulators"/>
</dbReference>
<dbReference type="FunFam" id="2.60.40.10:FF:002350">
    <property type="entry name" value="Immunoglobulin heavy variable 1-4"/>
    <property type="match status" value="1"/>
</dbReference>